<evidence type="ECO:0000256" key="3">
    <source>
        <dbReference type="ARBA" id="ARBA00022643"/>
    </source>
</evidence>
<evidence type="ECO:0000313" key="11">
    <source>
        <dbReference type="EMBL" id="KTD72298.1"/>
    </source>
</evidence>
<dbReference type="CDD" id="cd02801">
    <property type="entry name" value="DUS_like_FMN"/>
    <property type="match status" value="1"/>
</dbReference>
<dbReference type="STRING" id="40335.Ltuc_0145"/>
<feature type="binding site" evidence="9">
    <location>
        <position position="175"/>
    </location>
    <ligand>
        <name>FMN</name>
        <dbReference type="ChEBI" id="CHEBI:58210"/>
    </ligand>
</feature>
<evidence type="ECO:0000313" key="12">
    <source>
        <dbReference type="Proteomes" id="UP000054693"/>
    </source>
</evidence>
<dbReference type="Proteomes" id="UP000054693">
    <property type="component" value="Unassembled WGS sequence"/>
</dbReference>
<dbReference type="PATRIC" id="fig|40335.7.peg.149"/>
<keyword evidence="2 7" id="KW-0285">Flavoprotein</keyword>
<dbReference type="PANTHER" id="PTHR45846">
    <property type="entry name" value="TRNA-DIHYDROURIDINE(47) SYNTHASE [NAD(P)(+)]-LIKE"/>
    <property type="match status" value="1"/>
</dbReference>
<dbReference type="GO" id="GO:0003723">
    <property type="term" value="F:RNA binding"/>
    <property type="evidence" value="ECO:0007669"/>
    <property type="project" value="TreeGrafter"/>
</dbReference>
<dbReference type="InterPro" id="IPR013785">
    <property type="entry name" value="Aldolase_TIM"/>
</dbReference>
<keyword evidence="6 7" id="KW-0560">Oxidoreductase</keyword>
<feature type="active site" description="Proton donor" evidence="8">
    <location>
        <position position="109"/>
    </location>
</feature>
<name>A0A0W0ZTD2_9GAMM</name>
<protein>
    <recommendedName>
        <fullName evidence="7">tRNA-dihydrouridine synthase</fullName>
        <ecNumber evidence="7">1.3.1.-</ecNumber>
    </recommendedName>
</protein>
<comment type="function">
    <text evidence="7">Catalyzes the synthesis of 5,6-dihydrouridine (D), a modified base found in the D-loop of most tRNAs, via the reduction of the C5-C6 double bond in target uridines.</text>
</comment>
<accession>A0A0W0ZTD2</accession>
<evidence type="ECO:0000256" key="5">
    <source>
        <dbReference type="ARBA" id="ARBA00022857"/>
    </source>
</evidence>
<evidence type="ECO:0000256" key="2">
    <source>
        <dbReference type="ARBA" id="ARBA00022630"/>
    </source>
</evidence>
<dbReference type="RefSeq" id="WP_058519456.1">
    <property type="nucleotide sequence ID" value="NZ_CAAAIP010000005.1"/>
</dbReference>
<dbReference type="GO" id="GO:0050660">
    <property type="term" value="F:flavin adenine dinucleotide binding"/>
    <property type="evidence" value="ECO:0007669"/>
    <property type="project" value="InterPro"/>
</dbReference>
<feature type="binding site" evidence="9">
    <location>
        <position position="79"/>
    </location>
    <ligand>
        <name>FMN</name>
        <dbReference type="ChEBI" id="CHEBI:58210"/>
    </ligand>
</feature>
<evidence type="ECO:0000256" key="8">
    <source>
        <dbReference type="PIRSR" id="PIRSR006621-1"/>
    </source>
</evidence>
<evidence type="ECO:0000256" key="9">
    <source>
        <dbReference type="PIRSR" id="PIRSR006621-2"/>
    </source>
</evidence>
<dbReference type="PROSITE" id="PS01136">
    <property type="entry name" value="UPF0034"/>
    <property type="match status" value="1"/>
</dbReference>
<dbReference type="PANTHER" id="PTHR45846:SF1">
    <property type="entry name" value="TRNA-DIHYDROURIDINE(47) SYNTHASE [NAD(P)(+)]-LIKE"/>
    <property type="match status" value="1"/>
</dbReference>
<sequence length="327" mass="36661">MHAFINSSLKIGSLTLPNRLIQGPLAGYSCAPFRTLFNHYRPPAYCVTEMSSATDILHKHTGNSRYVYRAPQEQILAYQIAGTEPDILAQAAQQLQLNGADIIDINCGCPKPKIRKKGAGSALLDKPEQLVYIIKEVRAAITVPLTIKVRIQGNEKDVLLAKRIEEAGADALIVHGRRWIDDYDVSSDLQQIAQIKQSISIPVIANGDIHDARSLHRAIELSGCDAYMISRAGSGKPWLYQELLERRCVSVSLMENFDLFMTHLQGLAVLEDEYKAVLQSKSLVRYYFGKLIDASLLNRFYQLDSLEKIHGFLQEFKADHYSLDCKV</sequence>
<keyword evidence="4 7" id="KW-0819">tRNA processing</keyword>
<evidence type="ECO:0000256" key="7">
    <source>
        <dbReference type="PIRNR" id="PIRNR006621"/>
    </source>
</evidence>
<feature type="domain" description="DUS-like FMN-binding" evidence="10">
    <location>
        <begin position="23"/>
        <end position="273"/>
    </location>
</feature>
<comment type="cofactor">
    <cofactor evidence="1 7 9">
        <name>FMN</name>
        <dbReference type="ChEBI" id="CHEBI:58210"/>
    </cofactor>
</comment>
<evidence type="ECO:0000256" key="4">
    <source>
        <dbReference type="ARBA" id="ARBA00022694"/>
    </source>
</evidence>
<reference evidence="11 12" key="1">
    <citation type="submission" date="2015-11" db="EMBL/GenBank/DDBJ databases">
        <title>Genomic analysis of 38 Legionella species identifies large and diverse effector repertoires.</title>
        <authorList>
            <person name="Burstein D."/>
            <person name="Amaro F."/>
            <person name="Zusman T."/>
            <person name="Lifshitz Z."/>
            <person name="Cohen O."/>
            <person name="Gilbert J.A."/>
            <person name="Pupko T."/>
            <person name="Shuman H.A."/>
            <person name="Segal G."/>
        </authorList>
    </citation>
    <scope>NUCLEOTIDE SEQUENCE [LARGE SCALE GENOMIC DNA]</scope>
    <source>
        <strain evidence="11 12">ATCC 49180</strain>
    </source>
</reference>
<dbReference type="InterPro" id="IPR001269">
    <property type="entry name" value="DUS_fam"/>
</dbReference>
<dbReference type="SUPFAM" id="SSF51395">
    <property type="entry name" value="FMN-linked oxidoreductases"/>
    <property type="match status" value="1"/>
</dbReference>
<evidence type="ECO:0000256" key="6">
    <source>
        <dbReference type="ARBA" id="ARBA00023002"/>
    </source>
</evidence>
<proteinExistence type="inferred from homology"/>
<evidence type="ECO:0000256" key="1">
    <source>
        <dbReference type="ARBA" id="ARBA00001917"/>
    </source>
</evidence>
<dbReference type="EC" id="1.3.1.-" evidence="7"/>
<dbReference type="GO" id="GO:0017150">
    <property type="term" value="F:tRNA dihydrouridine synthase activity"/>
    <property type="evidence" value="ECO:0007669"/>
    <property type="project" value="InterPro"/>
</dbReference>
<gene>
    <name evidence="11" type="ORF">Ltuc_0145</name>
</gene>
<keyword evidence="9" id="KW-0547">Nucleotide-binding</keyword>
<comment type="caution">
    <text evidence="11">The sequence shown here is derived from an EMBL/GenBank/DDBJ whole genome shotgun (WGS) entry which is preliminary data.</text>
</comment>
<keyword evidence="5" id="KW-0521">NADP</keyword>
<keyword evidence="3 7" id="KW-0288">FMN</keyword>
<dbReference type="OrthoDB" id="9764501at2"/>
<feature type="binding site" evidence="9">
    <location>
        <position position="148"/>
    </location>
    <ligand>
        <name>FMN</name>
        <dbReference type="ChEBI" id="CHEBI:58210"/>
    </ligand>
</feature>
<dbReference type="PIRSF" id="PIRSF006621">
    <property type="entry name" value="Dus"/>
    <property type="match status" value="1"/>
</dbReference>
<organism evidence="11 12">
    <name type="scientific">Legionella tucsonensis</name>
    <dbReference type="NCBI Taxonomy" id="40335"/>
    <lineage>
        <taxon>Bacteria</taxon>
        <taxon>Pseudomonadati</taxon>
        <taxon>Pseudomonadota</taxon>
        <taxon>Gammaproteobacteria</taxon>
        <taxon>Legionellales</taxon>
        <taxon>Legionellaceae</taxon>
        <taxon>Legionella</taxon>
    </lineage>
</organism>
<dbReference type="InterPro" id="IPR018517">
    <property type="entry name" value="tRNA_hU_synthase_CS"/>
</dbReference>
<evidence type="ECO:0000259" key="10">
    <source>
        <dbReference type="Pfam" id="PF01207"/>
    </source>
</evidence>
<keyword evidence="12" id="KW-1185">Reference proteome</keyword>
<feature type="binding site" evidence="9">
    <location>
        <begin position="230"/>
        <end position="231"/>
    </location>
    <ligand>
        <name>FMN</name>
        <dbReference type="ChEBI" id="CHEBI:58210"/>
    </ligand>
</feature>
<dbReference type="InterPro" id="IPR035587">
    <property type="entry name" value="DUS-like_FMN-bd"/>
</dbReference>
<dbReference type="AlphaFoldDB" id="A0A0W0ZTD2"/>
<comment type="similarity">
    <text evidence="7">Belongs to the dus family.</text>
</comment>
<dbReference type="Pfam" id="PF01207">
    <property type="entry name" value="Dus"/>
    <property type="match status" value="1"/>
</dbReference>
<dbReference type="EMBL" id="LNZA01000001">
    <property type="protein sequence ID" value="KTD72298.1"/>
    <property type="molecule type" value="Genomic_DNA"/>
</dbReference>
<dbReference type="Gene3D" id="3.20.20.70">
    <property type="entry name" value="Aldolase class I"/>
    <property type="match status" value="1"/>
</dbReference>